<dbReference type="Pfam" id="PF20033">
    <property type="entry name" value="DUF6438"/>
    <property type="match status" value="1"/>
</dbReference>
<dbReference type="Proteomes" id="UP000185557">
    <property type="component" value="Unassembled WGS sequence"/>
</dbReference>
<dbReference type="EMBL" id="MRCG01000004">
    <property type="protein sequence ID" value="OKH49174.1"/>
    <property type="molecule type" value="Genomic_DNA"/>
</dbReference>
<reference evidence="2 3" key="1">
    <citation type="submission" date="2016-11" db="EMBL/GenBank/DDBJ databases">
        <title>Draft Genome Sequences of Nine Cyanobacterial Strains from Diverse Habitats.</title>
        <authorList>
            <person name="Zhu T."/>
            <person name="Hou S."/>
            <person name="Lu X."/>
            <person name="Hess W.R."/>
        </authorList>
    </citation>
    <scope>NUCLEOTIDE SEQUENCE [LARGE SCALE GENOMIC DNA]</scope>
    <source>
        <strain evidence="2 3">NIES-30</strain>
    </source>
</reference>
<dbReference type="OrthoDB" id="7172369at2"/>
<evidence type="ECO:0000259" key="1">
    <source>
        <dbReference type="Pfam" id="PF20033"/>
    </source>
</evidence>
<dbReference type="STRING" id="549789.NIES30_08445"/>
<protein>
    <recommendedName>
        <fullName evidence="1">DUF6438 domain-containing protein</fullName>
    </recommendedName>
</protein>
<dbReference type="AlphaFoldDB" id="A0A1U7J7P9"/>
<proteinExistence type="predicted"/>
<accession>A0A1U7J7P9</accession>
<organism evidence="2 3">
    <name type="scientific">Phormidium tenue NIES-30</name>
    <dbReference type="NCBI Taxonomy" id="549789"/>
    <lineage>
        <taxon>Bacteria</taxon>
        <taxon>Bacillati</taxon>
        <taxon>Cyanobacteriota</taxon>
        <taxon>Cyanophyceae</taxon>
        <taxon>Oscillatoriophycideae</taxon>
        <taxon>Oscillatoriales</taxon>
        <taxon>Oscillatoriaceae</taxon>
        <taxon>Phormidium</taxon>
    </lineage>
</organism>
<feature type="domain" description="DUF6438" evidence="1">
    <location>
        <begin position="10"/>
        <end position="125"/>
    </location>
</feature>
<dbReference type="InterPro" id="IPR045497">
    <property type="entry name" value="DUF6438"/>
</dbReference>
<comment type="caution">
    <text evidence="2">The sequence shown here is derived from an EMBL/GenBank/DDBJ whole genome shotgun (WGS) entry which is preliminary data.</text>
</comment>
<sequence length="140" mass="15955">MNKEFPKIRKLVLSRGMCFGSCPVYDVTVFEDGSVEWLGEDFVEVVGFASWSIPISRIIEIEKALNHASFQALNDSYSEYGMTCQASCDLQVEYQDGFVKSVHHYHGDFSAPEALRRLENKLDKLIETAFYIGRNSDKEL</sequence>
<gene>
    <name evidence="2" type="ORF">NIES30_08445</name>
</gene>
<name>A0A1U7J7P9_9CYAN</name>
<evidence type="ECO:0000313" key="3">
    <source>
        <dbReference type="Proteomes" id="UP000185557"/>
    </source>
</evidence>
<keyword evidence="3" id="KW-1185">Reference proteome</keyword>
<dbReference type="RefSeq" id="WP_073607959.1">
    <property type="nucleotide sequence ID" value="NZ_MRCG01000004.1"/>
</dbReference>
<evidence type="ECO:0000313" key="2">
    <source>
        <dbReference type="EMBL" id="OKH49174.1"/>
    </source>
</evidence>